<dbReference type="CDD" id="cd11524">
    <property type="entry name" value="SYLF"/>
    <property type="match status" value="1"/>
</dbReference>
<dbReference type="PANTHER" id="PTHR15629:SF40">
    <property type="entry name" value="YSC84 ACTIN-BINDING DOMAIN-CONTAINING PROTEIN"/>
    <property type="match status" value="1"/>
</dbReference>
<dbReference type="EMBL" id="QKWK01000009">
    <property type="protein sequence ID" value="TXT07087.1"/>
    <property type="molecule type" value="Genomic_DNA"/>
</dbReference>
<reference evidence="3 4" key="1">
    <citation type="journal article" date="2019" name="PLoS Genet.">
        <title>Convergent evolution of linked mating-type loci in basidiomycete fungi.</title>
        <authorList>
            <person name="Sun S."/>
            <person name="Coelho M.A."/>
            <person name="Heitman J."/>
            <person name="Nowrousian M."/>
        </authorList>
    </citation>
    <scope>NUCLEOTIDE SEQUENCE [LARGE SCALE GENOMIC DNA]</scope>
    <source>
        <strain evidence="3 4">CBS 4282</strain>
    </source>
</reference>
<dbReference type="AlphaFoldDB" id="A0A7D8Z3Q7"/>
<feature type="region of interest" description="Disordered" evidence="1">
    <location>
        <begin position="418"/>
        <end position="517"/>
    </location>
</feature>
<feature type="region of interest" description="Disordered" evidence="1">
    <location>
        <begin position="328"/>
        <end position="402"/>
    </location>
</feature>
<dbReference type="PANTHER" id="PTHR15629">
    <property type="entry name" value="SH3YL1 PROTEIN"/>
    <property type="match status" value="1"/>
</dbReference>
<keyword evidence="4" id="KW-1185">Reference proteome</keyword>
<feature type="compositionally biased region" description="Low complexity" evidence="1">
    <location>
        <begin position="420"/>
        <end position="439"/>
    </location>
</feature>
<sequence>MKARSAATGQKAMVKGIALSDNVGGRVNSFAERRFGTEHFWPVTGDFPNEMDKCARILRNFTVTGIETQDKRSKRKVIRKIPSSVIASAKGLAIFTSMRSGIAPLGGAGGAGLVVARLPDGSWSAPASITPNNLSAGFLLGVDIYDCVLVIRSQEALDSFGGHKVTLGTEIAVVAGPWGAGAAVEAGKEKAPVFSYINSRGLYAGVEVVGQAFFSRTEENGMMYHWPGVKASDILGGKVPVPREAYNLVDALKDAESGAAQRRVVTASEDIEEQMAEGLSHLELEEGEVLKLPPTPSQTDGHEGESDPETERITHRSWQLALPKGIRHQARHSVDGGLPPPPPPPRRRVPPLASGASAGPSTPRATPPPIPPRSHARTRSLSPPSGPLGYTAPYETRKEHVPSPLVPAHAAFVHDALPLSPHGTASSASAASGSIHSPASDPPAYHSTPESEPREWVPAEEGEPELAIPPVVGTPSVLIPPAPSPGLRIPVPEMTKEEKDEFEQVELERRERDEALV</sequence>
<feature type="compositionally biased region" description="Basic and acidic residues" evidence="1">
    <location>
        <begin position="300"/>
        <end position="314"/>
    </location>
</feature>
<dbReference type="Proteomes" id="UP000473826">
    <property type="component" value="Unassembled WGS sequence"/>
</dbReference>
<dbReference type="Pfam" id="PF04366">
    <property type="entry name" value="Ysc84"/>
    <property type="match status" value="1"/>
</dbReference>
<feature type="region of interest" description="Disordered" evidence="1">
    <location>
        <begin position="291"/>
        <end position="315"/>
    </location>
</feature>
<name>A0A7D8Z3Q7_VANHU</name>
<dbReference type="InterPro" id="IPR051702">
    <property type="entry name" value="SH3_domain_YSC84-like"/>
</dbReference>
<dbReference type="GO" id="GO:0035091">
    <property type="term" value="F:phosphatidylinositol binding"/>
    <property type="evidence" value="ECO:0007669"/>
    <property type="project" value="TreeGrafter"/>
</dbReference>
<organism evidence="3 4">
    <name type="scientific">Vanrija humicola</name>
    <name type="common">Yeast</name>
    <name type="synonym">Cryptococcus humicola</name>
    <dbReference type="NCBI Taxonomy" id="5417"/>
    <lineage>
        <taxon>Eukaryota</taxon>
        <taxon>Fungi</taxon>
        <taxon>Dikarya</taxon>
        <taxon>Basidiomycota</taxon>
        <taxon>Agaricomycotina</taxon>
        <taxon>Tremellomycetes</taxon>
        <taxon>Trichosporonales</taxon>
        <taxon>Trichosporonaceae</taxon>
        <taxon>Vanrija</taxon>
    </lineage>
</organism>
<evidence type="ECO:0000259" key="2">
    <source>
        <dbReference type="Pfam" id="PF04366"/>
    </source>
</evidence>
<dbReference type="OrthoDB" id="10255128at2759"/>
<evidence type="ECO:0000256" key="1">
    <source>
        <dbReference type="SAM" id="MobiDB-lite"/>
    </source>
</evidence>
<protein>
    <recommendedName>
        <fullName evidence="2">Ysc84 actin-binding domain-containing protein</fullName>
    </recommendedName>
</protein>
<comment type="caution">
    <text evidence="3">The sequence shown here is derived from an EMBL/GenBank/DDBJ whole genome shotgun (WGS) entry which is preliminary data.</text>
</comment>
<evidence type="ECO:0000313" key="3">
    <source>
        <dbReference type="EMBL" id="TXT07087.1"/>
    </source>
</evidence>
<feature type="compositionally biased region" description="Basic and acidic residues" evidence="1">
    <location>
        <begin position="506"/>
        <end position="517"/>
    </location>
</feature>
<gene>
    <name evidence="3" type="ORF">VHUM_03257</name>
</gene>
<dbReference type="InterPro" id="IPR007461">
    <property type="entry name" value="Ysc84_actin-binding"/>
</dbReference>
<accession>A0A7D8Z3Q7</accession>
<proteinExistence type="predicted"/>
<evidence type="ECO:0000313" key="4">
    <source>
        <dbReference type="Proteomes" id="UP000473826"/>
    </source>
</evidence>
<feature type="domain" description="Ysc84 actin-binding" evidence="2">
    <location>
        <begin position="133"/>
        <end position="255"/>
    </location>
</feature>